<dbReference type="AlphaFoldDB" id="A0A3D9G1E1"/>
<keyword evidence="1" id="KW-0472">Membrane</keyword>
<organism evidence="2 3">
    <name type="scientific">Flavobacterium cutihirudinis</name>
    <dbReference type="NCBI Taxonomy" id="1265740"/>
    <lineage>
        <taxon>Bacteria</taxon>
        <taxon>Pseudomonadati</taxon>
        <taxon>Bacteroidota</taxon>
        <taxon>Flavobacteriia</taxon>
        <taxon>Flavobacteriales</taxon>
        <taxon>Flavobacteriaceae</taxon>
        <taxon>Flavobacterium</taxon>
    </lineage>
</organism>
<dbReference type="EMBL" id="QRDQ01000007">
    <property type="protein sequence ID" value="RED27031.1"/>
    <property type="molecule type" value="Genomic_DNA"/>
</dbReference>
<dbReference type="OrthoDB" id="1370190at2"/>
<evidence type="ECO:0000313" key="2">
    <source>
        <dbReference type="EMBL" id="RED27031.1"/>
    </source>
</evidence>
<name>A0A3D9G1E1_9FLAO</name>
<accession>A0A3D9G1E1</accession>
<evidence type="ECO:0000256" key="1">
    <source>
        <dbReference type="SAM" id="Phobius"/>
    </source>
</evidence>
<dbReference type="RefSeq" id="WP_115887086.1">
    <property type="nucleotide sequence ID" value="NZ_QRDQ01000007.1"/>
</dbReference>
<evidence type="ECO:0000313" key="3">
    <source>
        <dbReference type="Proteomes" id="UP000257004"/>
    </source>
</evidence>
<keyword evidence="1" id="KW-1133">Transmembrane helix</keyword>
<proteinExistence type="predicted"/>
<reference evidence="2 3" key="1">
    <citation type="submission" date="2018-07" db="EMBL/GenBank/DDBJ databases">
        <title>Genomic Encyclopedia of Archaeal and Bacterial Type Strains, Phase II (KMG-II): from individual species to whole genera.</title>
        <authorList>
            <person name="Goeker M."/>
        </authorList>
    </citation>
    <scope>NUCLEOTIDE SEQUENCE [LARGE SCALE GENOMIC DNA]</scope>
    <source>
        <strain evidence="2 3">DSM 25795</strain>
    </source>
</reference>
<sequence>MKQLIKKREEPFIYNKYYLSAQNKWVQKMESLTGRLSKRAIIYLLVLFTVLEGGYFLYNIYAAFSKKNSEINKNPAAISKIKTINFKK</sequence>
<protein>
    <submittedName>
        <fullName evidence="2">Uncharacterized protein</fullName>
    </submittedName>
</protein>
<gene>
    <name evidence="2" type="ORF">BD847_0962</name>
</gene>
<keyword evidence="1" id="KW-0812">Transmembrane</keyword>
<comment type="caution">
    <text evidence="2">The sequence shown here is derived from an EMBL/GenBank/DDBJ whole genome shotgun (WGS) entry which is preliminary data.</text>
</comment>
<dbReference type="Proteomes" id="UP000257004">
    <property type="component" value="Unassembled WGS sequence"/>
</dbReference>
<keyword evidence="3" id="KW-1185">Reference proteome</keyword>
<feature type="transmembrane region" description="Helical" evidence="1">
    <location>
        <begin position="41"/>
        <end position="64"/>
    </location>
</feature>